<dbReference type="CDD" id="cd03025">
    <property type="entry name" value="DsbA_FrnE_like"/>
    <property type="match status" value="1"/>
</dbReference>
<dbReference type="Proteomes" id="UP000040453">
    <property type="component" value="Unassembled WGS sequence"/>
</dbReference>
<protein>
    <submittedName>
        <fullName evidence="1">DSBA-like thioredoxin domain protein</fullName>
    </submittedName>
</protein>
<dbReference type="RefSeq" id="WP_042530902.1">
    <property type="nucleotide sequence ID" value="NZ_CDGG01000001.1"/>
</dbReference>
<dbReference type="PANTHER" id="PTHR13887:SF54">
    <property type="entry name" value="DSBA FAMILY PROTEIN"/>
    <property type="match status" value="1"/>
</dbReference>
<dbReference type="Pfam" id="PF13743">
    <property type="entry name" value="Thioredoxin_5"/>
    <property type="match status" value="1"/>
</dbReference>
<dbReference type="InterPro" id="IPR036249">
    <property type="entry name" value="Thioredoxin-like_sf"/>
</dbReference>
<accession>A0A0A1MPS8</accession>
<dbReference type="Gene3D" id="3.40.30.10">
    <property type="entry name" value="Glutaredoxin"/>
    <property type="match status" value="1"/>
</dbReference>
<dbReference type="OrthoDB" id="9813770at2"/>
<dbReference type="SUPFAM" id="SSF52833">
    <property type="entry name" value="Thioredoxin-like"/>
    <property type="match status" value="1"/>
</dbReference>
<dbReference type="STRING" id="545501.BN997_01472"/>
<gene>
    <name evidence="1" type="ORF">BN997_01472</name>
</gene>
<dbReference type="PANTHER" id="PTHR13887">
    <property type="entry name" value="GLUTATHIONE S-TRANSFERASE KAPPA"/>
    <property type="match status" value="1"/>
</dbReference>
<organism evidence="1 2">
    <name type="scientific">Oceanobacillus oncorhynchi</name>
    <dbReference type="NCBI Taxonomy" id="545501"/>
    <lineage>
        <taxon>Bacteria</taxon>
        <taxon>Bacillati</taxon>
        <taxon>Bacillota</taxon>
        <taxon>Bacilli</taxon>
        <taxon>Bacillales</taxon>
        <taxon>Bacillaceae</taxon>
        <taxon>Oceanobacillus</taxon>
    </lineage>
</organism>
<evidence type="ECO:0000313" key="2">
    <source>
        <dbReference type="Proteomes" id="UP000040453"/>
    </source>
</evidence>
<evidence type="ECO:0000313" key="1">
    <source>
        <dbReference type="EMBL" id="CEI81637.1"/>
    </source>
</evidence>
<dbReference type="AlphaFoldDB" id="A0A0A1MPS8"/>
<keyword evidence="2" id="KW-1185">Reference proteome</keyword>
<name>A0A0A1MPS8_9BACI</name>
<proteinExistence type="predicted"/>
<reference evidence="1 2" key="1">
    <citation type="submission" date="2014-11" db="EMBL/GenBank/DDBJ databases">
        <authorList>
            <person name="Urmite Genomes Urmite Genomes"/>
        </authorList>
    </citation>
    <scope>NUCLEOTIDE SEQUENCE [LARGE SCALE GENOMIC DNA]</scope>
    <source>
        <strain evidence="1 2">Oc5</strain>
    </source>
</reference>
<dbReference type="Gene3D" id="1.10.472.60">
    <property type="entry name" value="putative protein disulfide isomerase domain"/>
    <property type="match status" value="1"/>
</dbReference>
<sequence>MSQKKMVCDVETGLCGEADGEEMEAVQFNQPKKEIDIYYVTDPICSHCWALEPVLRRFQLQFGSYFKFHTVMGGLLEKWSDTPVDPANGISGPADVVAHWKEVGQHSRMPIDGSLMADDYVTSSYPPSRVFKVIQKEYNDNLAYTFLRHAREALFAFNQNISDSKILVELIEGLGLDGEKIVQQADSALGHQLLEEDFNLKDNLGVRGFPTIIMVNQEGQGIKIVGARAFDDYVRGLQQVLPEDRLQPKQTPAFADLLKQENLLFSKEVEVLYDLEHSQVGSFAEKELEAEDYQIHNLLGENYYTLKK</sequence>
<dbReference type="EMBL" id="CDGG01000001">
    <property type="protein sequence ID" value="CEI81637.1"/>
    <property type="molecule type" value="Genomic_DNA"/>
</dbReference>